<evidence type="ECO:0000313" key="13">
    <source>
        <dbReference type="Proteomes" id="UP000199315"/>
    </source>
</evidence>
<gene>
    <name evidence="12" type="ORF">SAMN05421730_102014</name>
</gene>
<dbReference type="SUPFAM" id="SSF51395">
    <property type="entry name" value="FMN-linked oxidoreductases"/>
    <property type="match status" value="1"/>
</dbReference>
<dbReference type="Gene3D" id="3.40.50.720">
    <property type="entry name" value="NAD(P)-binding Rossmann-like Domain"/>
    <property type="match status" value="1"/>
</dbReference>
<evidence type="ECO:0000256" key="2">
    <source>
        <dbReference type="ARBA" id="ARBA00001966"/>
    </source>
</evidence>
<dbReference type="OrthoDB" id="9772736at2"/>
<evidence type="ECO:0000256" key="7">
    <source>
        <dbReference type="ARBA" id="ARBA00023002"/>
    </source>
</evidence>
<dbReference type="RefSeq" id="WP_091235375.1">
    <property type="nucleotide sequence ID" value="NZ_FMKA01000020.1"/>
</dbReference>
<name>A0A1D3TW34_9FIRM</name>
<evidence type="ECO:0000259" key="11">
    <source>
        <dbReference type="Pfam" id="PF07992"/>
    </source>
</evidence>
<evidence type="ECO:0000256" key="3">
    <source>
        <dbReference type="ARBA" id="ARBA00011048"/>
    </source>
</evidence>
<dbReference type="InterPro" id="IPR023753">
    <property type="entry name" value="FAD/NAD-binding_dom"/>
</dbReference>
<evidence type="ECO:0000313" key="12">
    <source>
        <dbReference type="EMBL" id="SCP98396.1"/>
    </source>
</evidence>
<keyword evidence="6" id="KW-0479">Metal-binding</keyword>
<evidence type="ECO:0000256" key="1">
    <source>
        <dbReference type="ARBA" id="ARBA00001917"/>
    </source>
</evidence>
<organism evidence="12 13">
    <name type="scientific">Anaerobium acetethylicum</name>
    <dbReference type="NCBI Taxonomy" id="1619234"/>
    <lineage>
        <taxon>Bacteria</taxon>
        <taxon>Bacillati</taxon>
        <taxon>Bacillota</taxon>
        <taxon>Clostridia</taxon>
        <taxon>Lachnospirales</taxon>
        <taxon>Lachnospiraceae</taxon>
        <taxon>Anaerobium</taxon>
    </lineage>
</organism>
<keyword evidence="7" id="KW-0560">Oxidoreductase</keyword>
<keyword evidence="5" id="KW-0288">FMN</keyword>
<protein>
    <submittedName>
        <fullName evidence="12">2,4-dienoyl-CoA reductase</fullName>
    </submittedName>
</protein>
<keyword evidence="9" id="KW-0411">Iron-sulfur</keyword>
<dbReference type="Gene3D" id="3.20.20.70">
    <property type="entry name" value="Aldolase class I"/>
    <property type="match status" value="1"/>
</dbReference>
<dbReference type="AlphaFoldDB" id="A0A1D3TW34"/>
<dbReference type="InterPro" id="IPR013785">
    <property type="entry name" value="Aldolase_TIM"/>
</dbReference>
<evidence type="ECO:0000256" key="6">
    <source>
        <dbReference type="ARBA" id="ARBA00022723"/>
    </source>
</evidence>
<comment type="cofactor">
    <cofactor evidence="2">
        <name>[4Fe-4S] cluster</name>
        <dbReference type="ChEBI" id="CHEBI:49883"/>
    </cofactor>
</comment>
<dbReference type="GO" id="GO:0046872">
    <property type="term" value="F:metal ion binding"/>
    <property type="evidence" value="ECO:0007669"/>
    <property type="project" value="UniProtKB-KW"/>
</dbReference>
<evidence type="ECO:0000256" key="8">
    <source>
        <dbReference type="ARBA" id="ARBA00023004"/>
    </source>
</evidence>
<dbReference type="GO" id="GO:0010181">
    <property type="term" value="F:FMN binding"/>
    <property type="evidence" value="ECO:0007669"/>
    <property type="project" value="InterPro"/>
</dbReference>
<evidence type="ECO:0000256" key="5">
    <source>
        <dbReference type="ARBA" id="ARBA00022643"/>
    </source>
</evidence>
<dbReference type="InterPro" id="IPR001155">
    <property type="entry name" value="OxRdtase_FMN_N"/>
</dbReference>
<dbReference type="PRINTS" id="PR00368">
    <property type="entry name" value="FADPNR"/>
</dbReference>
<sequence>MSKYSNLFSTIRLGSHVLKNRIIMPAMDTSLCNADGTVSPALCSYYAKRARGGVGMIIIEYTSVDYPSGLGSSTQLKINDVAGIPEFQNISNTLHAYGTKVLVQLHHAGARSVSVPGTQLVGPCDAGKVHGLTEAEIKDLIGKYVVAAQNAQKAGMDGVEIHAGHGYLINQFLSPLTNLRTDEYGSDTIGRSRFLVETIRRIREACGREFLISVRLAVKDWDPKGLKLEEGVKIAKIIDNEDINLINITTGIKYKHFGASETQDRPDGNRLSLAEAVKPYVKTPISIVGKLRTGEMCDNAIKEGITDLVAVGRQLICDPEWPNKLRFGKEAEVRKCLNCLEGCYASIGAMRGVRCVINPYCGFESIYDEGNLPLSSKKRNVVVVGGGVSGMQAAITAAERGHKVTLFEKSPVLGGQMNLAAIPPDKEILLSSIEYFSGQLAEKNVDIKLGVEANVDNISALSPELVILASGSLPFVPPIKGIERATESWDVLRSDKKPQGKHIVIIGGGNVGCETALHLLEYNNKITIIEMLSSVSNGQEASHRMRDLEILETSGVKIHTLARVEEVSEQGVYFTDKDGELQFVESDFVVASTGQRPTGSILYDALEEKGLRVERTGDAIAMGNIRTNVLSGFLVGYNL</sequence>
<keyword evidence="13" id="KW-1185">Reference proteome</keyword>
<dbReference type="PRINTS" id="PR00469">
    <property type="entry name" value="PNDRDTASEII"/>
</dbReference>
<feature type="domain" description="FAD/NAD(P)-binding" evidence="11">
    <location>
        <begin position="380"/>
        <end position="630"/>
    </location>
</feature>
<evidence type="ECO:0000256" key="9">
    <source>
        <dbReference type="ARBA" id="ARBA00023014"/>
    </source>
</evidence>
<dbReference type="InterPro" id="IPR051793">
    <property type="entry name" value="NADH:flavin_oxidoreductase"/>
</dbReference>
<dbReference type="PANTHER" id="PTHR42917">
    <property type="entry name" value="2,4-DIENOYL-COA REDUCTASE"/>
    <property type="match status" value="1"/>
</dbReference>
<accession>A0A1D3TW34</accession>
<dbReference type="SUPFAM" id="SSF51905">
    <property type="entry name" value="FAD/NAD(P)-binding domain"/>
    <property type="match status" value="1"/>
</dbReference>
<dbReference type="GO" id="GO:0016491">
    <property type="term" value="F:oxidoreductase activity"/>
    <property type="evidence" value="ECO:0007669"/>
    <property type="project" value="UniProtKB-KW"/>
</dbReference>
<dbReference type="Gene3D" id="3.50.50.60">
    <property type="entry name" value="FAD/NAD(P)-binding domain"/>
    <property type="match status" value="1"/>
</dbReference>
<comment type="cofactor">
    <cofactor evidence="1">
        <name>FMN</name>
        <dbReference type="ChEBI" id="CHEBI:58210"/>
    </cofactor>
</comment>
<dbReference type="CDD" id="cd02803">
    <property type="entry name" value="OYE_like_FMN_family"/>
    <property type="match status" value="1"/>
</dbReference>
<proteinExistence type="inferred from homology"/>
<dbReference type="STRING" id="1619234.SAMN05421730_102014"/>
<dbReference type="Pfam" id="PF00724">
    <property type="entry name" value="Oxidored_FMN"/>
    <property type="match status" value="1"/>
</dbReference>
<evidence type="ECO:0000256" key="4">
    <source>
        <dbReference type="ARBA" id="ARBA00022630"/>
    </source>
</evidence>
<reference evidence="12 13" key="1">
    <citation type="submission" date="2016-09" db="EMBL/GenBank/DDBJ databases">
        <authorList>
            <person name="Capua I."/>
            <person name="De Benedictis P."/>
            <person name="Joannis T."/>
            <person name="Lombin L.H."/>
            <person name="Cattoli G."/>
        </authorList>
    </citation>
    <scope>NUCLEOTIDE SEQUENCE [LARGE SCALE GENOMIC DNA]</scope>
    <source>
        <strain evidence="12 13">GluBS11</strain>
    </source>
</reference>
<feature type="domain" description="NADH:flavin oxidoreductase/NADH oxidase N-terminal" evidence="10">
    <location>
        <begin position="7"/>
        <end position="329"/>
    </location>
</feature>
<dbReference type="PANTHER" id="PTHR42917:SF2">
    <property type="entry name" value="2,4-DIENOYL-COA REDUCTASE [(2E)-ENOYL-COA-PRODUCING]"/>
    <property type="match status" value="1"/>
</dbReference>
<dbReference type="InterPro" id="IPR036188">
    <property type="entry name" value="FAD/NAD-bd_sf"/>
</dbReference>
<dbReference type="Proteomes" id="UP000199315">
    <property type="component" value="Unassembled WGS sequence"/>
</dbReference>
<keyword evidence="4" id="KW-0285">Flavoprotein</keyword>
<dbReference type="Pfam" id="PF07992">
    <property type="entry name" value="Pyr_redox_2"/>
    <property type="match status" value="1"/>
</dbReference>
<dbReference type="EMBL" id="FMKA01000020">
    <property type="protein sequence ID" value="SCP98396.1"/>
    <property type="molecule type" value="Genomic_DNA"/>
</dbReference>
<comment type="similarity">
    <text evidence="3">In the N-terminal section; belongs to the NADH:flavin oxidoreductase/NADH oxidase family.</text>
</comment>
<keyword evidence="8" id="KW-0408">Iron</keyword>
<dbReference type="GO" id="GO:0051536">
    <property type="term" value="F:iron-sulfur cluster binding"/>
    <property type="evidence" value="ECO:0007669"/>
    <property type="project" value="UniProtKB-KW"/>
</dbReference>
<evidence type="ECO:0000259" key="10">
    <source>
        <dbReference type="Pfam" id="PF00724"/>
    </source>
</evidence>